<organism evidence="2 3">
    <name type="scientific">Streptomyces aurantiogriseus</name>
    <dbReference type="NCBI Taxonomy" id="66870"/>
    <lineage>
        <taxon>Bacteria</taxon>
        <taxon>Bacillati</taxon>
        <taxon>Actinomycetota</taxon>
        <taxon>Actinomycetes</taxon>
        <taxon>Kitasatosporales</taxon>
        <taxon>Streptomycetaceae</taxon>
        <taxon>Streptomyces</taxon>
    </lineage>
</organism>
<evidence type="ECO:0000313" key="3">
    <source>
        <dbReference type="Proteomes" id="UP000658320"/>
    </source>
</evidence>
<gene>
    <name evidence="2" type="ORF">GCM10010251_12650</name>
</gene>
<feature type="region of interest" description="Disordered" evidence="1">
    <location>
        <begin position="16"/>
        <end position="52"/>
    </location>
</feature>
<reference evidence="2" key="2">
    <citation type="submission" date="2020-09" db="EMBL/GenBank/DDBJ databases">
        <authorList>
            <person name="Sun Q."/>
            <person name="Ohkuma M."/>
        </authorList>
    </citation>
    <scope>NUCLEOTIDE SEQUENCE</scope>
    <source>
        <strain evidence="2">JCM 4346</strain>
    </source>
</reference>
<dbReference type="AlphaFoldDB" id="A0A918BYH6"/>
<evidence type="ECO:0000313" key="2">
    <source>
        <dbReference type="EMBL" id="GGQ98799.1"/>
    </source>
</evidence>
<evidence type="ECO:0000256" key="1">
    <source>
        <dbReference type="SAM" id="MobiDB-lite"/>
    </source>
</evidence>
<keyword evidence="3" id="KW-1185">Reference proteome</keyword>
<sequence length="52" mass="5574">MSCFLYGGDRIVTLPGDTVPTPGRSTAAPIPGTPLIIRRHNGGRRAGREKEQ</sequence>
<name>A0A918BYH6_9ACTN</name>
<protein>
    <submittedName>
        <fullName evidence="2">Uncharacterized protein</fullName>
    </submittedName>
</protein>
<proteinExistence type="predicted"/>
<reference evidence="2" key="1">
    <citation type="journal article" date="2014" name="Int. J. Syst. Evol. Microbiol.">
        <title>Complete genome sequence of Corynebacterium casei LMG S-19264T (=DSM 44701T), isolated from a smear-ripened cheese.</title>
        <authorList>
            <consortium name="US DOE Joint Genome Institute (JGI-PGF)"/>
            <person name="Walter F."/>
            <person name="Albersmeier A."/>
            <person name="Kalinowski J."/>
            <person name="Ruckert C."/>
        </authorList>
    </citation>
    <scope>NUCLEOTIDE SEQUENCE</scope>
    <source>
        <strain evidence="2">JCM 4346</strain>
    </source>
</reference>
<dbReference type="EMBL" id="BMSX01000002">
    <property type="protein sequence ID" value="GGQ98799.1"/>
    <property type="molecule type" value="Genomic_DNA"/>
</dbReference>
<comment type="caution">
    <text evidence="2">The sequence shown here is derived from an EMBL/GenBank/DDBJ whole genome shotgun (WGS) entry which is preliminary data.</text>
</comment>
<accession>A0A918BYH6</accession>
<dbReference type="Proteomes" id="UP000658320">
    <property type="component" value="Unassembled WGS sequence"/>
</dbReference>